<name>A0A699GXJ0_TANCI</name>
<keyword evidence="1" id="KW-0175">Coiled coil</keyword>
<evidence type="ECO:0000259" key="4">
    <source>
        <dbReference type="Pfam" id="PF22936"/>
    </source>
</evidence>
<feature type="compositionally biased region" description="Basic and acidic residues" evidence="2">
    <location>
        <begin position="1374"/>
        <end position="1395"/>
    </location>
</feature>
<organism evidence="5">
    <name type="scientific">Tanacetum cinerariifolium</name>
    <name type="common">Dalmatian daisy</name>
    <name type="synonym">Chrysanthemum cinerariifolium</name>
    <dbReference type="NCBI Taxonomy" id="118510"/>
    <lineage>
        <taxon>Eukaryota</taxon>
        <taxon>Viridiplantae</taxon>
        <taxon>Streptophyta</taxon>
        <taxon>Embryophyta</taxon>
        <taxon>Tracheophyta</taxon>
        <taxon>Spermatophyta</taxon>
        <taxon>Magnoliopsida</taxon>
        <taxon>eudicotyledons</taxon>
        <taxon>Gunneridae</taxon>
        <taxon>Pentapetalae</taxon>
        <taxon>asterids</taxon>
        <taxon>campanulids</taxon>
        <taxon>Asterales</taxon>
        <taxon>Asteraceae</taxon>
        <taxon>Asteroideae</taxon>
        <taxon>Anthemideae</taxon>
        <taxon>Anthemidinae</taxon>
        <taxon>Tanacetum</taxon>
    </lineage>
</organism>
<accession>A0A699GXJ0</accession>
<feature type="region of interest" description="Disordered" evidence="2">
    <location>
        <begin position="901"/>
        <end position="963"/>
    </location>
</feature>
<dbReference type="InterPro" id="IPR013103">
    <property type="entry name" value="RVT_2"/>
</dbReference>
<dbReference type="Pfam" id="PF22936">
    <property type="entry name" value="Pol_BBD"/>
    <property type="match status" value="1"/>
</dbReference>
<reference evidence="5" key="1">
    <citation type="journal article" date="2019" name="Sci. Rep.">
        <title>Draft genome of Tanacetum cinerariifolium, the natural source of mosquito coil.</title>
        <authorList>
            <person name="Yamashiro T."/>
            <person name="Shiraishi A."/>
            <person name="Satake H."/>
            <person name="Nakayama K."/>
        </authorList>
    </citation>
    <scope>NUCLEOTIDE SEQUENCE</scope>
</reference>
<dbReference type="EMBL" id="BKCJ010062484">
    <property type="protein sequence ID" value="GEW53480.1"/>
    <property type="molecule type" value="Genomic_DNA"/>
</dbReference>
<dbReference type="Pfam" id="PF07727">
    <property type="entry name" value="RVT_2"/>
    <property type="match status" value="1"/>
</dbReference>
<evidence type="ECO:0000256" key="2">
    <source>
        <dbReference type="SAM" id="MobiDB-lite"/>
    </source>
</evidence>
<protein>
    <submittedName>
        <fullName evidence="5">Integrase, catalytic region, zinc finger, CCHC-type, peptidase aspartic, catalytic</fullName>
    </submittedName>
</protein>
<feature type="coiled-coil region" evidence="1">
    <location>
        <begin position="735"/>
        <end position="776"/>
    </location>
</feature>
<sequence>METFQSNKSDVFFVEKRLQRLFGWCIIRGLAMFLQVAVNAAKTHDTDTRPPMLDRTNFASWQQRIRLYCRGKENGINILKSIDEGPYQMGTDRETLAESTKGTPQFGPERPRVESIHNYYVRFAKLVNDMRNIKMTMSRLQLNSKFMNNMLPEWGRFMIAVKLNRGLRDSNYDQLYAYLKQHEIHAQENKMMLERFSQPTVDPLALIGQGMNPRGGSAAGYGGAQNKVGNVNPGQARPVKCYNFNGTWHIARNYTQPKRPQNFEYFKDKMLLMQAQENGVALDEEQLLFLADVDEAPTIQTMFMANLSSIDPVIDEARPSYDSDILSEVQDHDHYLDAICAHHEEHVMQDSVQLNHVVDSHANYTSDSNMIPYDYYVKDNEVPVVHSDVSSVPNDAFMMIYNDMCEPPAPSVSNPSQNTVVKNSLTAELATYKEQVELYKRRAKFELTEREQKINKQLRLVISDHNFKEENLKRELYSIKLQLASTVNHNISMPALSNGHEILKDNHAPTKVHNIKDTLEIAEITRKKMNDKMNDPECVTRKLKSKALKEQTKVSRPIKALIVYPPNTPATLVPKVLPTKNQVKIHIFTLIQLFLDFDKMCKKRITPTWLTEGERGFEQTKECYLKGVIPFFKTLKDNFKSIQKALTKEIKEMKDVFEELKAEVAQFAVDRKHDAIERKNLLIANDNLIAECLSQEVFSVATNSKLNVAQFTKMHVANPTVEARCLAFKAELANLHDKNSQITKLTDQITNLQVQNDQFRAENDKIKQHYKEFKDKVKPQVLAREKHAIDVEPIVSRLRNNKDAHLDYLRHLKESVEMICDIVKEAKVVRPLDRFIVSACRYTKHSQELLEYAIGTCPQSSQQRAKQLAHVPLIRKKQVTIVKHSNKQDSNTHIHVVVVKPQKTNALVPPSPRVKSSPKASGSKPKSNPKTNRISPAKGVNKLPVEDQPRTNKSHLRTTNHVDSSSRLNHTVIQIVLWYLDSGCSKHMTGDRSRLLNFVKKFIGTVRFGNNHFGAIMGYGDYVIGESVISRVYYVEGLGHNLFYVRQFYDSDMEVAFRKHSCYVRDTDGVDLLKGSRGMMDVKTAFLNDELKEEVYVSQPEGFVDPDHSTHVYHLKKALYELKQALGHDKMADMTAPSGQAPAVAPPVRTDEEIVPRISSGIQYNMTRKPEATGVRWMNSDSMGIVTQSNIDYAERIWEEFNQSIHTFIEGKRNLSRHTTGKKRATLIMIPSIRFTKLIIHHLQRRHKFHPRLDSLLHLPNDEPVLGYLKFSSKGTKREVFGMPIPSSLITADIREASYYQEYQANVAKHRRFLAGETESAQDSPTPKPAKPARKPKSTAHKAPLRPSVSTSVTSAQPTPTSALAKPQEKKRKQATETSDKPAKAKKVKYSDVSKIHKPRSSLKSVAALEAEEVPVVEPQVADEDADYQKALEESMKTAYAFPRGKDKVKVSEEQVAHDLLSLQKAKKKSLVEQYIFQRYTFTTTGSSGQNKPSYAKLERSERETIEKVVPEVDTVGQGESEGHAGPDPGAQPEGHMGSDAGAQDETSEGQAGSNPDETSKGEAGPDPGNVGGEMQSIPSHVVHARSDREYTDLNDADVPPQPS</sequence>
<feature type="compositionally biased region" description="Low complexity" evidence="2">
    <location>
        <begin position="913"/>
        <end position="930"/>
    </location>
</feature>
<dbReference type="PROSITE" id="PS50330">
    <property type="entry name" value="UIM"/>
    <property type="match status" value="1"/>
</dbReference>
<feature type="region of interest" description="Disordered" evidence="2">
    <location>
        <begin position="1482"/>
        <end position="1604"/>
    </location>
</feature>
<feature type="domain" description="Reverse transcriptase Ty1/copia-type" evidence="3">
    <location>
        <begin position="1080"/>
        <end position="1125"/>
    </location>
</feature>
<dbReference type="InterPro" id="IPR003903">
    <property type="entry name" value="UIM_dom"/>
</dbReference>
<evidence type="ECO:0000313" key="5">
    <source>
        <dbReference type="EMBL" id="GEW53480.1"/>
    </source>
</evidence>
<feature type="coiled-coil region" evidence="1">
    <location>
        <begin position="643"/>
        <end position="670"/>
    </location>
</feature>
<feature type="compositionally biased region" description="Polar residues" evidence="2">
    <location>
        <begin position="1482"/>
        <end position="1493"/>
    </location>
</feature>
<comment type="caution">
    <text evidence="5">The sequence shown here is derived from an EMBL/GenBank/DDBJ whole genome shotgun (WGS) entry which is preliminary data.</text>
</comment>
<dbReference type="InterPro" id="IPR054722">
    <property type="entry name" value="PolX-like_BBD"/>
</dbReference>
<feature type="region of interest" description="Disordered" evidence="2">
    <location>
        <begin position="1317"/>
        <end position="1400"/>
    </location>
</feature>
<feature type="compositionally biased region" description="Basic residues" evidence="2">
    <location>
        <begin position="1331"/>
        <end position="1344"/>
    </location>
</feature>
<feature type="domain" description="Retrovirus-related Pol polyprotein from transposon TNT 1-94-like beta-barrel" evidence="4">
    <location>
        <begin position="978"/>
        <end position="1050"/>
    </location>
</feature>
<evidence type="ECO:0000259" key="3">
    <source>
        <dbReference type="Pfam" id="PF07727"/>
    </source>
</evidence>
<feature type="compositionally biased region" description="Basic and acidic residues" evidence="2">
    <location>
        <begin position="1497"/>
        <end position="1511"/>
    </location>
</feature>
<proteinExistence type="predicted"/>
<gene>
    <name evidence="5" type="ORF">Tci_225456</name>
</gene>
<evidence type="ECO:0000256" key="1">
    <source>
        <dbReference type="SAM" id="Coils"/>
    </source>
</evidence>
<feature type="compositionally biased region" description="Polar residues" evidence="2">
    <location>
        <begin position="1348"/>
        <end position="1362"/>
    </location>
</feature>